<feature type="compositionally biased region" description="Basic and acidic residues" evidence="1">
    <location>
        <begin position="129"/>
        <end position="147"/>
    </location>
</feature>
<dbReference type="AlphaFoldDB" id="A0A9Q1GWT4"/>
<organism evidence="2 3">
    <name type="scientific">Carnegiea gigantea</name>
    <dbReference type="NCBI Taxonomy" id="171969"/>
    <lineage>
        <taxon>Eukaryota</taxon>
        <taxon>Viridiplantae</taxon>
        <taxon>Streptophyta</taxon>
        <taxon>Embryophyta</taxon>
        <taxon>Tracheophyta</taxon>
        <taxon>Spermatophyta</taxon>
        <taxon>Magnoliopsida</taxon>
        <taxon>eudicotyledons</taxon>
        <taxon>Gunneridae</taxon>
        <taxon>Pentapetalae</taxon>
        <taxon>Caryophyllales</taxon>
        <taxon>Cactineae</taxon>
        <taxon>Cactaceae</taxon>
        <taxon>Cactoideae</taxon>
        <taxon>Echinocereeae</taxon>
        <taxon>Carnegiea</taxon>
    </lineage>
</organism>
<dbReference type="PANTHER" id="PTHR33240">
    <property type="entry name" value="OS08G0508500 PROTEIN"/>
    <property type="match status" value="1"/>
</dbReference>
<dbReference type="EMBL" id="JAKOGI010001011">
    <property type="protein sequence ID" value="KAJ8428396.1"/>
    <property type="molecule type" value="Genomic_DNA"/>
</dbReference>
<gene>
    <name evidence="2" type="ORF">Cgig2_029019</name>
</gene>
<keyword evidence="3" id="KW-1185">Reference proteome</keyword>
<accession>A0A9Q1GWT4</accession>
<feature type="compositionally biased region" description="Polar residues" evidence="1">
    <location>
        <begin position="402"/>
        <end position="412"/>
    </location>
</feature>
<sequence length="678" mass="75363">MTDAIMQQVSEQVKKAVEAASSARLLPHFEYMPTGGYEPCHRHDPPIHEKRTMTVPLGPTHTLAIVQATDGRQSQPRLQHRMQHTLDELPGSKNKSRTRGLEIKPLKDDGLQSAALTASARKVPLARGTAHEPRFLRRERELARPEPQDEECSTEVLASEKHHPVCLESPASGRPASSHSRARDSGHGTDNNKLTCSGQDIAPLVHPILGFGGQEVNPTRIIRLPLRFGDIVKAKNLEVDFLVMDVPMAYNIILGRPTLHKTLIEGQQARKGDYNIQSNIWLPIVITTPVVCGSMAFIVRVSSLAVQRRHLLVLETPSTKGGLNPPIRGPDLWLRPTDVPPRTGGRPRSSLPHGKLGPGSQGPCGRTQHSLRDLGERNIKAGERGIKKKRREKEGTLHTSVIASSSSVTLNGSKEPEGARSRTWSRSSSGVPGRQLRLLPRLEKRSFLTAICSGVASLDSKGVSFSRTCSIYNKKESGQNKIKRPARRGQEEVILKIFQFRQLVQRLPITRSTPFLLWSSHRFYHLGYEFREGLRAVIFPYVVMEIVGRPCFLLGRFPKRIPDRLPIIPIGKVPPARLLVNEEEVVLPILYPQLLRNGRHVTLLIVETIPSQILGLTRSPLDRMNQAKCPGGTTQPAQLACCNKRTYVAPGHGHNLHRHQLILFKISTITGWRGNLTS</sequence>
<feature type="region of interest" description="Disordered" evidence="1">
    <location>
        <begin position="118"/>
        <end position="195"/>
    </location>
</feature>
<proteinExistence type="predicted"/>
<protein>
    <submittedName>
        <fullName evidence="2">Uncharacterized protein</fullName>
    </submittedName>
</protein>
<feature type="region of interest" description="Disordered" evidence="1">
    <location>
        <begin position="402"/>
        <end position="430"/>
    </location>
</feature>
<reference evidence="2" key="1">
    <citation type="submission" date="2022-04" db="EMBL/GenBank/DDBJ databases">
        <title>Carnegiea gigantea Genome sequencing and assembly v2.</title>
        <authorList>
            <person name="Copetti D."/>
            <person name="Sanderson M.J."/>
            <person name="Burquez A."/>
            <person name="Wojciechowski M.F."/>
        </authorList>
    </citation>
    <scope>NUCLEOTIDE SEQUENCE</scope>
    <source>
        <strain evidence="2">SGP5-SGP5p</strain>
        <tissue evidence="2">Aerial part</tissue>
    </source>
</reference>
<dbReference type="PANTHER" id="PTHR33240:SF17">
    <property type="entry name" value="EUKARYOTIC PEPTIDE CHAIN RELEASE FACTOR GTP-BINDING SUBUNIT-LIKE"/>
    <property type="match status" value="1"/>
</dbReference>
<feature type="region of interest" description="Disordered" evidence="1">
    <location>
        <begin position="324"/>
        <end position="377"/>
    </location>
</feature>
<dbReference type="OrthoDB" id="1746852at2759"/>
<evidence type="ECO:0000313" key="3">
    <source>
        <dbReference type="Proteomes" id="UP001153076"/>
    </source>
</evidence>
<name>A0A9Q1GWT4_9CARY</name>
<dbReference type="Proteomes" id="UP001153076">
    <property type="component" value="Unassembled WGS sequence"/>
</dbReference>
<evidence type="ECO:0000313" key="2">
    <source>
        <dbReference type="EMBL" id="KAJ8428396.1"/>
    </source>
</evidence>
<comment type="caution">
    <text evidence="2">The sequence shown here is derived from an EMBL/GenBank/DDBJ whole genome shotgun (WGS) entry which is preliminary data.</text>
</comment>
<evidence type="ECO:0000256" key="1">
    <source>
        <dbReference type="SAM" id="MobiDB-lite"/>
    </source>
</evidence>